<evidence type="ECO:0000313" key="2">
    <source>
        <dbReference type="Proteomes" id="UP000236182"/>
    </source>
</evidence>
<keyword evidence="2" id="KW-1185">Reference proteome</keyword>
<gene>
    <name evidence="1" type="ORF">C1638_020705</name>
</gene>
<dbReference type="RefSeq" id="WP_109623836.1">
    <property type="nucleotide sequence ID" value="NZ_PPEI02000009.1"/>
</dbReference>
<name>A0A316WF04_9FLAO</name>
<dbReference type="AlphaFoldDB" id="A0A316WF04"/>
<dbReference type="EMBL" id="PPEI02000009">
    <property type="protein sequence ID" value="PWN59991.1"/>
    <property type="molecule type" value="Genomic_DNA"/>
</dbReference>
<evidence type="ECO:0000313" key="1">
    <source>
        <dbReference type="EMBL" id="PWN59991.1"/>
    </source>
</evidence>
<organism evidence="1 2">
    <name type="scientific">Chryseobacterium oncorhynchi</name>
    <dbReference type="NCBI Taxonomy" id="741074"/>
    <lineage>
        <taxon>Bacteria</taxon>
        <taxon>Pseudomonadati</taxon>
        <taxon>Bacteroidota</taxon>
        <taxon>Flavobacteriia</taxon>
        <taxon>Flavobacteriales</taxon>
        <taxon>Weeksellaceae</taxon>
        <taxon>Chryseobacterium group</taxon>
        <taxon>Chryseobacterium</taxon>
    </lineage>
</organism>
<dbReference type="OrthoDB" id="9904186at2"/>
<dbReference type="Proteomes" id="UP000236182">
    <property type="component" value="Unassembled WGS sequence"/>
</dbReference>
<sequence>MENNLFIQEIFTLVDRKTKNLNYQQVQHQHHFTKINIDYGELMEIPSENLVLNSLKEISLLHHTWLKIKEVGDSRYMHVSVIDLAICTSTNLSFEISYYYLAILKNVAFNFEKFKNSLLN</sequence>
<protein>
    <submittedName>
        <fullName evidence="1">Uncharacterized protein</fullName>
    </submittedName>
</protein>
<comment type="caution">
    <text evidence="1">The sequence shown here is derived from an EMBL/GenBank/DDBJ whole genome shotgun (WGS) entry which is preliminary data.</text>
</comment>
<reference evidence="1" key="1">
    <citation type="submission" date="2018-04" db="EMBL/GenBank/DDBJ databases">
        <title>Draft Genome Sequences of Chryseobacterium lactis NCTC11390T isolated from milk, Chryseobacterium oncorhynchi 701B-08T from rainbow trout, and Chryseobacterium viscerum 687B-08T from diseased fish.</title>
        <authorList>
            <person name="Jeong J.-J."/>
            <person name="Lee Y.J."/>
            <person name="Pathiraja D."/>
            <person name="Park B."/>
            <person name="Choi I.-G."/>
            <person name="Kim K.D."/>
        </authorList>
    </citation>
    <scope>NUCLEOTIDE SEQUENCE [LARGE SCALE GENOMIC DNA]</scope>
    <source>
        <strain evidence="1">701B-08</strain>
    </source>
</reference>
<proteinExistence type="predicted"/>
<accession>A0A316WF04</accession>